<comment type="caution">
    <text evidence="1">The sequence shown here is derived from an EMBL/GenBank/DDBJ whole genome shotgun (WGS) entry which is preliminary data.</text>
</comment>
<gene>
    <name evidence="1" type="ORF">CLOSTHATH_06301</name>
</gene>
<accession>D3ARP5</accession>
<dbReference type="EMBL" id="ACIO01000738">
    <property type="protein sequence ID" value="EFC95512.1"/>
    <property type="molecule type" value="Genomic_DNA"/>
</dbReference>
<dbReference type="HOGENOM" id="CLU_3080655_0_0_9"/>
<protein>
    <submittedName>
        <fullName evidence="1">Uncharacterized protein</fullName>
    </submittedName>
</protein>
<dbReference type="AlphaFoldDB" id="D3ARP5"/>
<evidence type="ECO:0000313" key="2">
    <source>
        <dbReference type="Proteomes" id="UP000004968"/>
    </source>
</evidence>
<evidence type="ECO:0000313" key="1">
    <source>
        <dbReference type="EMBL" id="EFC95512.1"/>
    </source>
</evidence>
<dbReference type="Proteomes" id="UP000004968">
    <property type="component" value="Unassembled WGS sequence"/>
</dbReference>
<sequence>MKPPCTERYARWCERTGVNHSLLLDYQKTSKREKVPLKTGDKNIFKTKLQKY</sequence>
<proteinExistence type="predicted"/>
<reference evidence="1 2" key="1">
    <citation type="submission" date="2010-01" db="EMBL/GenBank/DDBJ databases">
        <authorList>
            <person name="Weinstock G."/>
            <person name="Sodergren E."/>
            <person name="Clifton S."/>
            <person name="Fulton L."/>
            <person name="Fulton B."/>
            <person name="Courtney L."/>
            <person name="Fronick C."/>
            <person name="Harrison M."/>
            <person name="Strong C."/>
            <person name="Farmer C."/>
            <person name="Delahaunty K."/>
            <person name="Markovic C."/>
            <person name="Hall O."/>
            <person name="Minx P."/>
            <person name="Tomlinson C."/>
            <person name="Mitreva M."/>
            <person name="Nelson J."/>
            <person name="Hou S."/>
            <person name="Wollam A."/>
            <person name="Pepin K.H."/>
            <person name="Johnson M."/>
            <person name="Bhonagiri V."/>
            <person name="Nash W.E."/>
            <person name="Warren W."/>
            <person name="Chinwalla A."/>
            <person name="Mardis E.R."/>
            <person name="Wilson R.K."/>
        </authorList>
    </citation>
    <scope>NUCLEOTIDE SEQUENCE [LARGE SCALE GENOMIC DNA]</scope>
    <source>
        <strain evidence="1 2">DSM 13479</strain>
    </source>
</reference>
<name>D3ARP5_9FIRM</name>
<organism evidence="1 2">
    <name type="scientific">Hungatella hathewayi DSM 13479</name>
    <dbReference type="NCBI Taxonomy" id="566550"/>
    <lineage>
        <taxon>Bacteria</taxon>
        <taxon>Bacillati</taxon>
        <taxon>Bacillota</taxon>
        <taxon>Clostridia</taxon>
        <taxon>Lachnospirales</taxon>
        <taxon>Lachnospiraceae</taxon>
        <taxon>Hungatella</taxon>
    </lineage>
</organism>